<dbReference type="NCBIfam" id="TIGR01003">
    <property type="entry name" value="PTS_HPr_family"/>
    <property type="match status" value="1"/>
</dbReference>
<dbReference type="PRINTS" id="PR00107">
    <property type="entry name" value="PHOSPHOCPHPR"/>
</dbReference>
<feature type="domain" description="HPr" evidence="4">
    <location>
        <begin position="2"/>
        <end position="88"/>
    </location>
</feature>
<accession>A0A7C5UTY6</accession>
<dbReference type="Gene3D" id="3.30.1340.10">
    <property type="entry name" value="HPr-like"/>
    <property type="match status" value="1"/>
</dbReference>
<dbReference type="SUPFAM" id="SSF55594">
    <property type="entry name" value="HPr-like"/>
    <property type="match status" value="1"/>
</dbReference>
<evidence type="ECO:0000256" key="3">
    <source>
        <dbReference type="ARBA" id="ARBA00022683"/>
    </source>
</evidence>
<proteinExistence type="predicted"/>
<keyword evidence="2" id="KW-0963">Cytoplasm</keyword>
<evidence type="ECO:0000313" key="5">
    <source>
        <dbReference type="EMBL" id="HHR96623.1"/>
    </source>
</evidence>
<evidence type="ECO:0000256" key="1">
    <source>
        <dbReference type="ARBA" id="ARBA00004496"/>
    </source>
</evidence>
<comment type="caution">
    <text evidence="5">The sequence shown here is derived from an EMBL/GenBank/DDBJ whole genome shotgun (WGS) entry which is preliminary data.</text>
</comment>
<sequence length="88" mass="9834">MVVKVCIKVLNPAGLHARPATVFVQTARKFKSTIFVYKNGKVADAKNILQILALGVDYGDFIEIVVDGEDEVEALNELIKIIEYRKEL</sequence>
<dbReference type="PROSITE" id="PS00369">
    <property type="entry name" value="PTS_HPR_HIS"/>
    <property type="match status" value="1"/>
</dbReference>
<reference evidence="5" key="1">
    <citation type="journal article" date="2020" name="mSystems">
        <title>Genome- and Community-Level Interaction Insights into Carbon Utilization and Element Cycling Functions of Hydrothermarchaeota in Hydrothermal Sediment.</title>
        <authorList>
            <person name="Zhou Z."/>
            <person name="Liu Y."/>
            <person name="Xu W."/>
            <person name="Pan J."/>
            <person name="Luo Z.H."/>
            <person name="Li M."/>
        </authorList>
    </citation>
    <scope>NUCLEOTIDE SEQUENCE [LARGE SCALE GENOMIC DNA]</scope>
    <source>
        <strain evidence="5">SpSt-1</strain>
    </source>
</reference>
<evidence type="ECO:0000256" key="2">
    <source>
        <dbReference type="ARBA" id="ARBA00022490"/>
    </source>
</evidence>
<gene>
    <name evidence="5" type="ORF">ENL47_07430</name>
</gene>
<dbReference type="GO" id="GO:0009401">
    <property type="term" value="P:phosphoenolpyruvate-dependent sugar phosphotransferase system"/>
    <property type="evidence" value="ECO:0007669"/>
    <property type="project" value="UniProtKB-KW"/>
</dbReference>
<dbReference type="Pfam" id="PF00381">
    <property type="entry name" value="PTS-HPr"/>
    <property type="match status" value="1"/>
</dbReference>
<protein>
    <submittedName>
        <fullName evidence="5">HPr family phosphocarrier protein</fullName>
    </submittedName>
</protein>
<dbReference type="GO" id="GO:0005737">
    <property type="term" value="C:cytoplasm"/>
    <property type="evidence" value="ECO:0007669"/>
    <property type="project" value="UniProtKB-SubCell"/>
</dbReference>
<evidence type="ECO:0000259" key="4">
    <source>
        <dbReference type="PROSITE" id="PS51350"/>
    </source>
</evidence>
<dbReference type="InterPro" id="IPR035895">
    <property type="entry name" value="HPr-like_sf"/>
</dbReference>
<dbReference type="EMBL" id="DRUB01000142">
    <property type="protein sequence ID" value="HHR96623.1"/>
    <property type="molecule type" value="Genomic_DNA"/>
</dbReference>
<name>A0A7C5UTY6_9CREN</name>
<keyword evidence="3" id="KW-0598">Phosphotransferase system</keyword>
<organism evidence="5">
    <name type="scientific">Ignisphaera aggregans</name>
    <dbReference type="NCBI Taxonomy" id="334771"/>
    <lineage>
        <taxon>Archaea</taxon>
        <taxon>Thermoproteota</taxon>
        <taxon>Thermoprotei</taxon>
        <taxon>Desulfurococcales</taxon>
        <taxon>Desulfurococcaceae</taxon>
        <taxon>Ignisphaera</taxon>
    </lineage>
</organism>
<dbReference type="PANTHER" id="PTHR33705">
    <property type="entry name" value="PHOSPHOCARRIER PROTEIN HPR"/>
    <property type="match status" value="1"/>
</dbReference>
<dbReference type="PANTHER" id="PTHR33705:SF2">
    <property type="entry name" value="PHOSPHOCARRIER PROTEIN NPR"/>
    <property type="match status" value="1"/>
</dbReference>
<dbReference type="PROSITE" id="PS51350">
    <property type="entry name" value="PTS_HPR_DOM"/>
    <property type="match status" value="1"/>
</dbReference>
<dbReference type="InterPro" id="IPR050399">
    <property type="entry name" value="HPr"/>
</dbReference>
<dbReference type="InterPro" id="IPR001020">
    <property type="entry name" value="PTS_HPr_His_P_site"/>
</dbReference>
<dbReference type="AlphaFoldDB" id="A0A7C5UTY6"/>
<dbReference type="CDD" id="cd00367">
    <property type="entry name" value="PTS-HPr_like"/>
    <property type="match status" value="1"/>
</dbReference>
<dbReference type="InterPro" id="IPR000032">
    <property type="entry name" value="HPr-like"/>
</dbReference>
<comment type="subcellular location">
    <subcellularLocation>
        <location evidence="1">Cytoplasm</location>
    </subcellularLocation>
</comment>